<dbReference type="PANTHER" id="PTHR43540">
    <property type="entry name" value="PEROXYUREIDOACRYLATE/UREIDOACRYLATE AMIDOHYDROLASE-RELATED"/>
    <property type="match status" value="1"/>
</dbReference>
<protein>
    <submittedName>
        <fullName evidence="3">Isochorismatase hydrolase</fullName>
    </submittedName>
</protein>
<dbReference type="RefSeq" id="WP_015711871.1">
    <property type="nucleotide sequence ID" value="NC_015577.1"/>
</dbReference>
<dbReference type="EMBL" id="CP001841">
    <property type="protein sequence ID" value="AEF80437.1"/>
    <property type="molecule type" value="Genomic_DNA"/>
</dbReference>
<evidence type="ECO:0000259" key="2">
    <source>
        <dbReference type="Pfam" id="PF00857"/>
    </source>
</evidence>
<evidence type="ECO:0000256" key="1">
    <source>
        <dbReference type="ARBA" id="ARBA00022801"/>
    </source>
</evidence>
<dbReference type="InterPro" id="IPR000868">
    <property type="entry name" value="Isochorismatase-like_dom"/>
</dbReference>
<dbReference type="FunCoup" id="F5YFM6">
    <property type="interactions" value="123"/>
</dbReference>
<dbReference type="eggNOG" id="COG1335">
    <property type="taxonomic scope" value="Bacteria"/>
</dbReference>
<dbReference type="OrthoDB" id="9791276at2"/>
<dbReference type="InterPro" id="IPR050272">
    <property type="entry name" value="Isochorismatase-like_hydrls"/>
</dbReference>
<dbReference type="CDD" id="cd00431">
    <property type="entry name" value="cysteine_hydrolases"/>
    <property type="match status" value="1"/>
</dbReference>
<dbReference type="KEGG" id="taz:TREAZ_0050"/>
<dbReference type="Pfam" id="PF00857">
    <property type="entry name" value="Isochorismatase"/>
    <property type="match status" value="1"/>
</dbReference>
<dbReference type="AlphaFoldDB" id="F5YFM6"/>
<keyword evidence="4" id="KW-1185">Reference proteome</keyword>
<dbReference type="Proteomes" id="UP000009222">
    <property type="component" value="Chromosome"/>
</dbReference>
<organism evidence="3 4">
    <name type="scientific">Leadbettera azotonutricia (strain ATCC BAA-888 / DSM 13862 / ZAS-9)</name>
    <name type="common">Treponema azotonutricium</name>
    <dbReference type="NCBI Taxonomy" id="545695"/>
    <lineage>
        <taxon>Bacteria</taxon>
        <taxon>Pseudomonadati</taxon>
        <taxon>Spirochaetota</taxon>
        <taxon>Spirochaetia</taxon>
        <taxon>Spirochaetales</taxon>
        <taxon>Breznakiellaceae</taxon>
        <taxon>Leadbettera</taxon>
    </lineage>
</organism>
<name>F5YFM6_LEAAZ</name>
<dbReference type="InParanoid" id="F5YFM6"/>
<reference evidence="3 4" key="2">
    <citation type="journal article" date="2011" name="ISME J.">
        <title>RNA-seq reveals cooperative metabolic interactions between two termite-gut spirochete species in co-culture.</title>
        <authorList>
            <person name="Rosenthal A.Z."/>
            <person name="Matson E.G."/>
            <person name="Eldar A."/>
            <person name="Leadbetter J.R."/>
        </authorList>
    </citation>
    <scope>NUCLEOTIDE SEQUENCE [LARGE SCALE GENOMIC DNA]</scope>
    <source>
        <strain evidence="4">ATCC BAA-888 / DSM 13862 / ZAS-9</strain>
    </source>
</reference>
<dbReference type="SUPFAM" id="SSF52499">
    <property type="entry name" value="Isochorismatase-like hydrolases"/>
    <property type="match status" value="1"/>
</dbReference>
<evidence type="ECO:0000313" key="4">
    <source>
        <dbReference type="Proteomes" id="UP000009222"/>
    </source>
</evidence>
<reference evidence="4" key="1">
    <citation type="submission" date="2009-12" db="EMBL/GenBank/DDBJ databases">
        <title>Complete sequence of Treponema azotonutricium strain ZAS-9.</title>
        <authorList>
            <person name="Tetu S.G."/>
            <person name="Matson E."/>
            <person name="Ren Q."/>
            <person name="Seshadri R."/>
            <person name="Elbourne L."/>
            <person name="Hassan K.A."/>
            <person name="Durkin A."/>
            <person name="Radune D."/>
            <person name="Mohamoud Y."/>
            <person name="Shay R."/>
            <person name="Jin S."/>
            <person name="Zhang X."/>
            <person name="Lucey K."/>
            <person name="Ballor N.R."/>
            <person name="Ottesen E."/>
            <person name="Rosenthal R."/>
            <person name="Allen A."/>
            <person name="Leadbetter J.R."/>
            <person name="Paulsen I.T."/>
        </authorList>
    </citation>
    <scope>NUCLEOTIDE SEQUENCE [LARGE SCALE GENOMIC DNA]</scope>
    <source>
        <strain evidence="4">ATCC BAA-888 / DSM 13862 / ZAS-9</strain>
    </source>
</reference>
<dbReference type="STRING" id="545695.TREAZ_0050"/>
<feature type="domain" description="Isochorismatase-like" evidence="2">
    <location>
        <begin position="4"/>
        <end position="140"/>
    </location>
</feature>
<evidence type="ECO:0000313" key="3">
    <source>
        <dbReference type="EMBL" id="AEF80437.1"/>
    </source>
</evidence>
<sequence>MKPALLVIDMQKASYFGPSSASMDKAAEVINKAAALFRKKGLAVVWIQQDNGTDAIQGTEKFKLLDSLIPLDSEKKIVKHYENSFIKTDLAEFLKLEKVDTPIISGYCAEYCVLSTYRGAKEQDLDPLLLKNGIAGGTPEYLCMVEQICESLSPLALEKLLH</sequence>
<dbReference type="InterPro" id="IPR036380">
    <property type="entry name" value="Isochorismatase-like_sf"/>
</dbReference>
<keyword evidence="1 3" id="KW-0378">Hydrolase</keyword>
<dbReference type="Gene3D" id="3.40.50.850">
    <property type="entry name" value="Isochorismatase-like"/>
    <property type="match status" value="1"/>
</dbReference>
<dbReference type="GO" id="GO:0016787">
    <property type="term" value="F:hydrolase activity"/>
    <property type="evidence" value="ECO:0007669"/>
    <property type="project" value="UniProtKB-KW"/>
</dbReference>
<proteinExistence type="predicted"/>
<gene>
    <name evidence="3" type="ordered locus">TREAZ_0050</name>
</gene>
<accession>F5YFM6</accession>
<dbReference type="HOGENOM" id="CLU_068979_5_7_12"/>